<dbReference type="EMBL" id="MK500284">
    <property type="protein sequence ID" value="QBK84669.1"/>
    <property type="molecule type" value="Genomic_DNA"/>
</dbReference>
<gene>
    <name evidence="6" type="ORF">LCDPAC01_01500</name>
</gene>
<dbReference type="GO" id="GO:0097510">
    <property type="term" value="P:base-excision repair, AP site formation via deaminated base removal"/>
    <property type="evidence" value="ECO:0007669"/>
    <property type="project" value="TreeGrafter"/>
</dbReference>
<dbReference type="SUPFAM" id="SSF52141">
    <property type="entry name" value="Uracil-DNA glycosylase-like"/>
    <property type="match status" value="1"/>
</dbReference>
<dbReference type="GO" id="GO:0004844">
    <property type="term" value="F:uracil DNA N-glycosylase activity"/>
    <property type="evidence" value="ECO:0007669"/>
    <property type="project" value="InterPro"/>
</dbReference>
<dbReference type="CDD" id="cd10027">
    <property type="entry name" value="UDG-F1-like"/>
    <property type="match status" value="1"/>
</dbReference>
<sequence>MADIKTVINLVVTERPDIKEDMSLEYIAKNKRPRGWEKVFEYCIPELRLLDKILESEDRKNYFPMKKEIFAAFDACTLDNVEVVILGQDPYHSTYKEVPQACGLAFSTRRNCPTQPSVKNIYAELKREYPLFVIPDHGYLINWAVQGVLLLNTCLTVEAHKPKSHGKIWKGFIIKIFEAINAANPKAIYLLWGRTAHSYSRIIGDSATKLRSSHPSPLSWKKKAGSTGAFYGSSHFTKVNEILIANGKNPIDWKV</sequence>
<dbReference type="Pfam" id="PF03167">
    <property type="entry name" value="UDG"/>
    <property type="match status" value="1"/>
</dbReference>
<dbReference type="PANTHER" id="PTHR11264">
    <property type="entry name" value="URACIL-DNA GLYCOSYLASE"/>
    <property type="match status" value="1"/>
</dbReference>
<feature type="domain" description="Uracil-DNA glycosylase-like" evidence="5">
    <location>
        <begin position="73"/>
        <end position="243"/>
    </location>
</feature>
<organism evidence="6">
    <name type="scientific">Pithovirus LCDPAC01</name>
    <dbReference type="NCBI Taxonomy" id="2506600"/>
    <lineage>
        <taxon>Viruses</taxon>
        <taxon>Pithoviruses</taxon>
    </lineage>
</organism>
<dbReference type="NCBIfam" id="NF003592">
    <property type="entry name" value="PRK05254.1-5"/>
    <property type="match status" value="1"/>
</dbReference>
<evidence type="ECO:0000256" key="1">
    <source>
        <dbReference type="ARBA" id="ARBA00008184"/>
    </source>
</evidence>
<reference evidence="6" key="1">
    <citation type="journal article" date="2019" name="MBio">
        <title>Virus Genomes from Deep Sea Sediments Expand the Ocean Megavirome and Support Independent Origins of Viral Gigantism.</title>
        <authorList>
            <person name="Backstrom D."/>
            <person name="Yutin N."/>
            <person name="Jorgensen S.L."/>
            <person name="Dharamshi J."/>
            <person name="Homa F."/>
            <person name="Zaremba-Niedwiedzka K."/>
            <person name="Spang A."/>
            <person name="Wolf Y.I."/>
            <person name="Koonin E.V."/>
            <person name="Ettema T.J."/>
        </authorList>
    </citation>
    <scope>NUCLEOTIDE SEQUENCE</scope>
</reference>
<proteinExistence type="inferred from homology"/>
<keyword evidence="4" id="KW-0234">DNA repair</keyword>
<protein>
    <submittedName>
        <fullName evidence="6">Uracil-DNA glycosylase</fullName>
    </submittedName>
</protein>
<dbReference type="NCBIfam" id="NF003588">
    <property type="entry name" value="PRK05254.1-1"/>
    <property type="match status" value="1"/>
</dbReference>
<evidence type="ECO:0000256" key="2">
    <source>
        <dbReference type="ARBA" id="ARBA00022763"/>
    </source>
</evidence>
<accession>A0A481YN03</accession>
<dbReference type="InterPro" id="IPR036895">
    <property type="entry name" value="Uracil-DNA_glycosylase-like_sf"/>
</dbReference>
<evidence type="ECO:0000313" key="6">
    <source>
        <dbReference type="EMBL" id="QBK84669.1"/>
    </source>
</evidence>
<dbReference type="HAMAP" id="MF_00148">
    <property type="entry name" value="UDG"/>
    <property type="match status" value="1"/>
</dbReference>
<evidence type="ECO:0000256" key="3">
    <source>
        <dbReference type="ARBA" id="ARBA00022801"/>
    </source>
</evidence>
<evidence type="ECO:0000259" key="5">
    <source>
        <dbReference type="SMART" id="SM00986"/>
    </source>
</evidence>
<comment type="similarity">
    <text evidence="1">Belongs to the uracil-DNA glycosylase (UDG) superfamily. UNG family.</text>
</comment>
<dbReference type="Gene3D" id="3.40.470.10">
    <property type="entry name" value="Uracil-DNA glycosylase-like domain"/>
    <property type="match status" value="1"/>
</dbReference>
<dbReference type="InterPro" id="IPR002043">
    <property type="entry name" value="UDG_fam1"/>
</dbReference>
<dbReference type="NCBIfam" id="TIGR00628">
    <property type="entry name" value="ung"/>
    <property type="match status" value="1"/>
</dbReference>
<dbReference type="InterPro" id="IPR005122">
    <property type="entry name" value="Uracil-DNA_glycosylase-like"/>
</dbReference>
<keyword evidence="3" id="KW-0378">Hydrolase</keyword>
<evidence type="ECO:0000256" key="4">
    <source>
        <dbReference type="ARBA" id="ARBA00023204"/>
    </source>
</evidence>
<keyword evidence="2" id="KW-0227">DNA damage</keyword>
<name>A0A481YN03_9VIRU</name>
<dbReference type="SMART" id="SM00987">
    <property type="entry name" value="UreE_C"/>
    <property type="match status" value="1"/>
</dbReference>
<dbReference type="SMART" id="SM00986">
    <property type="entry name" value="UDG"/>
    <property type="match status" value="1"/>
</dbReference>
<dbReference type="PANTHER" id="PTHR11264:SF0">
    <property type="entry name" value="URACIL-DNA GLYCOSYLASE"/>
    <property type="match status" value="1"/>
</dbReference>